<reference evidence="2" key="2">
    <citation type="submission" date="2022-06" db="UniProtKB">
        <authorList>
            <consortium name="EnsemblMetazoa"/>
        </authorList>
    </citation>
    <scope>IDENTIFICATION</scope>
    <source>
        <strain evidence="2">DF5081</strain>
    </source>
</reference>
<organism evidence="2 3">
    <name type="scientific">Caenorhabditis japonica</name>
    <dbReference type="NCBI Taxonomy" id="281687"/>
    <lineage>
        <taxon>Eukaryota</taxon>
        <taxon>Metazoa</taxon>
        <taxon>Ecdysozoa</taxon>
        <taxon>Nematoda</taxon>
        <taxon>Chromadorea</taxon>
        <taxon>Rhabditida</taxon>
        <taxon>Rhabditina</taxon>
        <taxon>Rhabditomorpha</taxon>
        <taxon>Rhabditoidea</taxon>
        <taxon>Rhabditidae</taxon>
        <taxon>Peloderinae</taxon>
        <taxon>Caenorhabditis</taxon>
    </lineage>
</organism>
<feature type="domain" description="BTB" evidence="1">
    <location>
        <begin position="161"/>
        <end position="261"/>
    </location>
</feature>
<dbReference type="Pfam" id="PF00651">
    <property type="entry name" value="BTB"/>
    <property type="match status" value="1"/>
</dbReference>
<evidence type="ECO:0000259" key="1">
    <source>
        <dbReference type="SMART" id="SM00225"/>
    </source>
</evidence>
<evidence type="ECO:0000313" key="2">
    <source>
        <dbReference type="EnsemblMetazoa" id="CJA33608.1"/>
    </source>
</evidence>
<dbReference type="SMART" id="SM00225">
    <property type="entry name" value="BTB"/>
    <property type="match status" value="1"/>
</dbReference>
<sequence length="318" mass="36463">MRIRIVRRRPKELTGSYPHGRKSFSCSFSWPKITTDWCSICDKLTFGEFFLKVFARRKEDTEVVQFRLKCFAEKFSNESEVEADCIIIVVHPKNTAKNRIIRNTCKKFIGNQSLWAGFKVADEFHGENDDGITLQVEIGVKSIKIPSGKESLDFTKRCEGSDVAFLVGEKKFYVNSSVFLADTSSFKSFLENLPGPNSGVLLEIPIEGHTPELFHTFLKICNKCDSSQITFEMVEELSKLASRFKNENAKKVCATVLQNSVYDEAEIIRIADEHGMQDVIKSRMASMNTLTELKKSFKHYRRFSDDSMRLLIKKFLEI</sequence>
<dbReference type="EnsemblMetazoa" id="CJA33608.1">
    <property type="protein sequence ID" value="CJA33608.1"/>
    <property type="gene ID" value="WBGene00209455"/>
</dbReference>
<name>A0A8R1EGH9_CAEJA</name>
<dbReference type="Proteomes" id="UP000005237">
    <property type="component" value="Unassembled WGS sequence"/>
</dbReference>
<evidence type="ECO:0000313" key="3">
    <source>
        <dbReference type="Proteomes" id="UP000005237"/>
    </source>
</evidence>
<dbReference type="SUPFAM" id="SSF54695">
    <property type="entry name" value="POZ domain"/>
    <property type="match status" value="1"/>
</dbReference>
<dbReference type="Gene3D" id="3.30.710.10">
    <property type="entry name" value="Potassium Channel Kv1.1, Chain A"/>
    <property type="match status" value="1"/>
</dbReference>
<dbReference type="AlphaFoldDB" id="A0A8R1EGH9"/>
<dbReference type="InterPro" id="IPR000210">
    <property type="entry name" value="BTB/POZ_dom"/>
</dbReference>
<protein>
    <submittedName>
        <fullName evidence="2">BTB domain-containing protein</fullName>
    </submittedName>
</protein>
<accession>A0A8R1EGH9</accession>
<dbReference type="PANTHER" id="PTHR22744:SF14">
    <property type="entry name" value="BTB DOMAIN-CONTAINING PROTEIN-RELATED"/>
    <property type="match status" value="1"/>
</dbReference>
<dbReference type="InterPro" id="IPR011333">
    <property type="entry name" value="SKP1/BTB/POZ_sf"/>
</dbReference>
<keyword evidence="3" id="KW-1185">Reference proteome</keyword>
<reference evidence="3" key="1">
    <citation type="submission" date="2010-08" db="EMBL/GenBank/DDBJ databases">
        <authorList>
            <consortium name="Caenorhabditis japonica Sequencing Consortium"/>
            <person name="Wilson R.K."/>
        </authorList>
    </citation>
    <scope>NUCLEOTIDE SEQUENCE [LARGE SCALE GENOMIC DNA]</scope>
    <source>
        <strain evidence="3">DF5081</strain>
    </source>
</reference>
<proteinExistence type="predicted"/>
<dbReference type="PANTHER" id="PTHR22744">
    <property type="entry name" value="HELIX LOOP HELIX PROTEIN 21-RELATED"/>
    <property type="match status" value="1"/>
</dbReference>